<reference evidence="2" key="1">
    <citation type="journal article" date="2020" name="New Phytol.">
        <title>Comparative genomics reveals dynamic genome evolution in host specialist ectomycorrhizal fungi.</title>
        <authorList>
            <person name="Lofgren L.A."/>
            <person name="Nguyen N.H."/>
            <person name="Vilgalys R."/>
            <person name="Ruytinx J."/>
            <person name="Liao H.L."/>
            <person name="Branco S."/>
            <person name="Kuo A."/>
            <person name="LaButti K."/>
            <person name="Lipzen A."/>
            <person name="Andreopoulos W."/>
            <person name="Pangilinan J."/>
            <person name="Riley R."/>
            <person name="Hundley H."/>
            <person name="Na H."/>
            <person name="Barry K."/>
            <person name="Grigoriev I.V."/>
            <person name="Stajich J.E."/>
            <person name="Kennedy P.G."/>
        </authorList>
    </citation>
    <scope>NUCLEOTIDE SEQUENCE</scope>
    <source>
        <strain evidence="2">FC423</strain>
    </source>
</reference>
<protein>
    <submittedName>
        <fullName evidence="2">Uncharacterized protein</fullName>
    </submittedName>
</protein>
<proteinExistence type="predicted"/>
<dbReference type="Proteomes" id="UP000823399">
    <property type="component" value="Unassembled WGS sequence"/>
</dbReference>
<organism evidence="2 3">
    <name type="scientific">Suillus discolor</name>
    <dbReference type="NCBI Taxonomy" id="1912936"/>
    <lineage>
        <taxon>Eukaryota</taxon>
        <taxon>Fungi</taxon>
        <taxon>Dikarya</taxon>
        <taxon>Basidiomycota</taxon>
        <taxon>Agaricomycotina</taxon>
        <taxon>Agaricomycetes</taxon>
        <taxon>Agaricomycetidae</taxon>
        <taxon>Boletales</taxon>
        <taxon>Suillineae</taxon>
        <taxon>Suillaceae</taxon>
        <taxon>Suillus</taxon>
    </lineage>
</organism>
<accession>A0A9P7EY00</accession>
<comment type="caution">
    <text evidence="2">The sequence shown here is derived from an EMBL/GenBank/DDBJ whole genome shotgun (WGS) entry which is preliminary data.</text>
</comment>
<evidence type="ECO:0000313" key="2">
    <source>
        <dbReference type="EMBL" id="KAG2095321.1"/>
    </source>
</evidence>
<keyword evidence="1" id="KW-0472">Membrane</keyword>
<dbReference type="OrthoDB" id="3351168at2759"/>
<dbReference type="GeneID" id="64696447"/>
<sequence length="394" mass="43098">MIVYVLLAIFSARLSFSLGYIGLPSSRVDVARPSSAQLNSPENRQTLASYICAIVVYFVMSMGHKAGSVYVRDEQFLCVPGVNQLCHELHKSFNSGVAALSSSWFLVVSGLVCQRVYTRSSEVRFTTKWSPIAAFTNALRDSHERVMFGFYNGRRKSRQYINATMWILSAWVYFCAYMNSMMAAVPSGGSHFRAPNLIIEFQTEGVNAIQDNFFAILDIGGTLSGVSDAGYTFGLPGIFNFNGTKYDGIVPTIEGYSCSNGVLGADGTRLGFTGGKVTVNTVPLPRKHTSVSIPQGFSRNYSMWQQGLTAKVSSNLYNSITGLRLWNITANCGANMPTTQEYVTVVNASGDADQSDSGFLPCLVCPGPSGLNQSYTSFIIDRFFSYSDSFTRIL</sequence>
<evidence type="ECO:0000313" key="3">
    <source>
        <dbReference type="Proteomes" id="UP000823399"/>
    </source>
</evidence>
<gene>
    <name evidence="2" type="ORF">F5147DRAFT_656967</name>
</gene>
<evidence type="ECO:0000256" key="1">
    <source>
        <dbReference type="SAM" id="Phobius"/>
    </source>
</evidence>
<dbReference type="AlphaFoldDB" id="A0A9P7EY00"/>
<name>A0A9P7EY00_9AGAM</name>
<keyword evidence="1" id="KW-1133">Transmembrane helix</keyword>
<keyword evidence="3" id="KW-1185">Reference proteome</keyword>
<feature type="transmembrane region" description="Helical" evidence="1">
    <location>
        <begin position="163"/>
        <end position="185"/>
    </location>
</feature>
<feature type="transmembrane region" description="Helical" evidence="1">
    <location>
        <begin position="47"/>
        <end position="63"/>
    </location>
</feature>
<dbReference type="EMBL" id="JABBWM010000075">
    <property type="protein sequence ID" value="KAG2095321.1"/>
    <property type="molecule type" value="Genomic_DNA"/>
</dbReference>
<keyword evidence="1" id="KW-0812">Transmembrane</keyword>
<dbReference type="RefSeq" id="XP_041287836.1">
    <property type="nucleotide sequence ID" value="XM_041434188.1"/>
</dbReference>